<evidence type="ECO:0000313" key="3">
    <source>
        <dbReference type="Proteomes" id="UP000601435"/>
    </source>
</evidence>
<dbReference type="OrthoDB" id="341587at2759"/>
<evidence type="ECO:0000256" key="1">
    <source>
        <dbReference type="ARBA" id="ARBA00022737"/>
    </source>
</evidence>
<name>A0A813CHU1_9DINO</name>
<dbReference type="InterPro" id="IPR032675">
    <property type="entry name" value="LRR_dom_sf"/>
</dbReference>
<proteinExistence type="predicted"/>
<dbReference type="Pfam" id="PF13516">
    <property type="entry name" value="LRR_6"/>
    <property type="match status" value="3"/>
</dbReference>
<feature type="non-terminal residue" evidence="2">
    <location>
        <position position="1"/>
    </location>
</feature>
<dbReference type="PANTHER" id="PTHR24111">
    <property type="entry name" value="LEUCINE-RICH REPEAT-CONTAINING PROTEIN 34"/>
    <property type="match status" value="1"/>
</dbReference>
<dbReference type="InterPro" id="IPR001611">
    <property type="entry name" value="Leu-rich_rpt"/>
</dbReference>
<dbReference type="EMBL" id="CAJNJA010095303">
    <property type="protein sequence ID" value="CAE7941950.1"/>
    <property type="molecule type" value="Genomic_DNA"/>
</dbReference>
<dbReference type="PANTHER" id="PTHR24111:SF0">
    <property type="entry name" value="LEUCINE-RICH REPEAT-CONTAINING PROTEIN"/>
    <property type="match status" value="1"/>
</dbReference>
<protein>
    <submittedName>
        <fullName evidence="2">NLRC3 protein</fullName>
    </submittedName>
</protein>
<keyword evidence="1" id="KW-0677">Repeat</keyword>
<feature type="non-terminal residue" evidence="2">
    <location>
        <position position="163"/>
    </location>
</feature>
<reference evidence="2" key="1">
    <citation type="submission" date="2021-02" db="EMBL/GenBank/DDBJ databases">
        <authorList>
            <person name="Dougan E. K."/>
            <person name="Rhodes N."/>
            <person name="Thang M."/>
            <person name="Chan C."/>
        </authorList>
    </citation>
    <scope>NUCLEOTIDE SEQUENCE</scope>
</reference>
<gene>
    <name evidence="2" type="primary">NLRC3</name>
    <name evidence="2" type="ORF">SNEC2469_LOCUS34468</name>
</gene>
<keyword evidence="3" id="KW-1185">Reference proteome</keyword>
<dbReference type="AlphaFoldDB" id="A0A813CHU1"/>
<dbReference type="Gene3D" id="3.80.10.10">
    <property type="entry name" value="Ribonuclease Inhibitor"/>
    <property type="match status" value="1"/>
</dbReference>
<dbReference type="Proteomes" id="UP000601435">
    <property type="component" value="Unassembled WGS sequence"/>
</dbReference>
<comment type="caution">
    <text evidence="2">The sequence shown here is derived from an EMBL/GenBank/DDBJ whole genome shotgun (WGS) entry which is preliminary data.</text>
</comment>
<evidence type="ECO:0000313" key="2">
    <source>
        <dbReference type="EMBL" id="CAE7941950.1"/>
    </source>
</evidence>
<dbReference type="SMART" id="SM00368">
    <property type="entry name" value="LRR_RI"/>
    <property type="match status" value="3"/>
</dbReference>
<accession>A0A813CHU1</accession>
<dbReference type="SUPFAM" id="SSF52047">
    <property type="entry name" value="RNI-like"/>
    <property type="match status" value="1"/>
</dbReference>
<sequence>KLKVLRLRNIEVGEAEAEEFCKALGLNDTITKLEIRDAFAHRARCSALWKALADALKSNNCTVTHVNLESNDIGDEGAKALADALKSNCTVTHVNLEFNMIGGQGAKAFADALKSNCTVTDVNLYGNWIGVEGGKALADAVESNRTVTVRPKVSQLGGKGAKA</sequence>
<organism evidence="2 3">
    <name type="scientific">Symbiodinium necroappetens</name>
    <dbReference type="NCBI Taxonomy" id="1628268"/>
    <lineage>
        <taxon>Eukaryota</taxon>
        <taxon>Sar</taxon>
        <taxon>Alveolata</taxon>
        <taxon>Dinophyceae</taxon>
        <taxon>Suessiales</taxon>
        <taxon>Symbiodiniaceae</taxon>
        <taxon>Symbiodinium</taxon>
    </lineage>
</organism>
<dbReference type="InterPro" id="IPR052201">
    <property type="entry name" value="LRR-containing_regulator"/>
</dbReference>